<dbReference type="GO" id="GO:0006811">
    <property type="term" value="P:monoatomic ion transport"/>
    <property type="evidence" value="ECO:0007669"/>
    <property type="project" value="UniProtKB-KW"/>
</dbReference>
<keyword evidence="6 10" id="KW-1133">Transmembrane helix</keyword>
<evidence type="ECO:0000313" key="11">
    <source>
        <dbReference type="EMBL" id="MBB1486057.1"/>
    </source>
</evidence>
<evidence type="ECO:0000256" key="10">
    <source>
        <dbReference type="SAM" id="Phobius"/>
    </source>
</evidence>
<dbReference type="GO" id="GO:0042910">
    <property type="term" value="F:xenobiotic transmembrane transporter activity"/>
    <property type="evidence" value="ECO:0007669"/>
    <property type="project" value="InterPro"/>
</dbReference>
<dbReference type="NCBIfam" id="TIGR00797">
    <property type="entry name" value="matE"/>
    <property type="match status" value="1"/>
</dbReference>
<comment type="subcellular location">
    <subcellularLocation>
        <location evidence="1">Cell inner membrane</location>
        <topology evidence="1">Multi-pass membrane protein</topology>
    </subcellularLocation>
</comment>
<proteinExistence type="predicted"/>
<feature type="transmembrane region" description="Helical" evidence="10">
    <location>
        <begin position="412"/>
        <end position="434"/>
    </location>
</feature>
<comment type="caution">
    <text evidence="11">The sequence shown here is derived from an EMBL/GenBank/DDBJ whole genome shotgun (WGS) entry which is preliminary data.</text>
</comment>
<keyword evidence="2" id="KW-0813">Transport</keyword>
<keyword evidence="3" id="KW-0050">Antiport</keyword>
<dbReference type="PANTHER" id="PTHR43298:SF2">
    <property type="entry name" value="FMN_FAD EXPORTER YEEO-RELATED"/>
    <property type="match status" value="1"/>
</dbReference>
<keyword evidence="8 10" id="KW-0472">Membrane</keyword>
<dbReference type="RefSeq" id="WP_182807841.1">
    <property type="nucleotide sequence ID" value="NZ_JACJFM010000005.1"/>
</dbReference>
<keyword evidence="5 10" id="KW-0812">Transmembrane</keyword>
<feature type="transmembrane region" description="Helical" evidence="10">
    <location>
        <begin position="199"/>
        <end position="221"/>
    </location>
</feature>
<dbReference type="GO" id="GO:0005886">
    <property type="term" value="C:plasma membrane"/>
    <property type="evidence" value="ECO:0007669"/>
    <property type="project" value="UniProtKB-SubCell"/>
</dbReference>
<evidence type="ECO:0000256" key="7">
    <source>
        <dbReference type="ARBA" id="ARBA00023065"/>
    </source>
</evidence>
<feature type="transmembrane region" description="Helical" evidence="10">
    <location>
        <begin position="141"/>
        <end position="158"/>
    </location>
</feature>
<feature type="transmembrane region" description="Helical" evidence="10">
    <location>
        <begin position="374"/>
        <end position="392"/>
    </location>
</feature>
<name>A0A839INK8_9GAMM</name>
<sequence length="471" mass="50861">MSSSFLPDNTENGTDFRTEVYKLLIIALPIMGAQLAQSGMAVADTLMTGRLGADALAAVALGASIWTPLFLFMAGVMLGLTPFVAQWQGENKPEKTGPFTFQGFWLGLAMSLISIILISFHTYVLDLMSAPVHLYDLVSDYLLGIMLAFPAIGLYQTMRSYTEGLGLTKPVLIISVIALLINILANAVLIFGWGPIPALGVLGCGIATAIAVWSSVIMMWLNIRYRSRYQQTTPFQHFSLPEPRILNTILQTGLPIGVAIFFEVGLFTTIALFIAHLGTTQVAAHQIALNVTSVTFMIPLSLAMALTVRVGHSLGEQKRKHTDDTAPEAVYVSRRITRFVAITGIICTVIASGFTASIMFFLPESIARLYTADTEVIALAVTLLHLAAVFQLSDALQVSASGALRGYKDTKIIMPITLVSYWVIGMGLGYVLALTDIIVPAQGVSGFWYGLIAGLSCAAILLCWRLRKTAS</sequence>
<evidence type="ECO:0000256" key="8">
    <source>
        <dbReference type="ARBA" id="ARBA00023136"/>
    </source>
</evidence>
<evidence type="ECO:0000256" key="6">
    <source>
        <dbReference type="ARBA" id="ARBA00022989"/>
    </source>
</evidence>
<feature type="transmembrane region" description="Helical" evidence="10">
    <location>
        <begin position="55"/>
        <end position="80"/>
    </location>
</feature>
<evidence type="ECO:0000313" key="12">
    <source>
        <dbReference type="Proteomes" id="UP000565262"/>
    </source>
</evidence>
<keyword evidence="4" id="KW-1003">Cell membrane</keyword>
<evidence type="ECO:0000256" key="4">
    <source>
        <dbReference type="ARBA" id="ARBA00022475"/>
    </source>
</evidence>
<keyword evidence="12" id="KW-1185">Reference proteome</keyword>
<dbReference type="InterPro" id="IPR050222">
    <property type="entry name" value="MATE_MdtK"/>
</dbReference>
<dbReference type="Pfam" id="PF01554">
    <property type="entry name" value="MatE"/>
    <property type="match status" value="2"/>
</dbReference>
<dbReference type="EMBL" id="JACJFM010000005">
    <property type="protein sequence ID" value="MBB1486057.1"/>
    <property type="molecule type" value="Genomic_DNA"/>
</dbReference>
<protein>
    <recommendedName>
        <fullName evidence="9">Multidrug-efflux transporter</fullName>
    </recommendedName>
</protein>
<feature type="transmembrane region" description="Helical" evidence="10">
    <location>
        <begin position="170"/>
        <end position="193"/>
    </location>
</feature>
<feature type="transmembrane region" description="Helical" evidence="10">
    <location>
        <begin position="254"/>
        <end position="275"/>
    </location>
</feature>
<reference evidence="11 12" key="1">
    <citation type="submission" date="2020-08" db="EMBL/GenBank/DDBJ databases">
        <title>Oceanospirillum sp. nov. isolated from marine sediment.</title>
        <authorList>
            <person name="Ji X."/>
        </authorList>
    </citation>
    <scope>NUCLEOTIDE SEQUENCE [LARGE SCALE GENOMIC DNA]</scope>
    <source>
        <strain evidence="11 12">D5</strain>
    </source>
</reference>
<evidence type="ECO:0000256" key="3">
    <source>
        <dbReference type="ARBA" id="ARBA00022449"/>
    </source>
</evidence>
<keyword evidence="7" id="KW-0406">Ion transport</keyword>
<feature type="transmembrane region" description="Helical" evidence="10">
    <location>
        <begin position="339"/>
        <end position="362"/>
    </location>
</feature>
<evidence type="ECO:0000256" key="9">
    <source>
        <dbReference type="ARBA" id="ARBA00031636"/>
    </source>
</evidence>
<dbReference type="PIRSF" id="PIRSF006603">
    <property type="entry name" value="DinF"/>
    <property type="match status" value="1"/>
</dbReference>
<feature type="transmembrane region" description="Helical" evidence="10">
    <location>
        <begin position="287"/>
        <end position="310"/>
    </location>
</feature>
<evidence type="ECO:0000256" key="5">
    <source>
        <dbReference type="ARBA" id="ARBA00022692"/>
    </source>
</evidence>
<feature type="transmembrane region" description="Helical" evidence="10">
    <location>
        <begin position="446"/>
        <end position="464"/>
    </location>
</feature>
<evidence type="ECO:0000256" key="2">
    <source>
        <dbReference type="ARBA" id="ARBA00022448"/>
    </source>
</evidence>
<feature type="transmembrane region" description="Helical" evidence="10">
    <location>
        <begin position="101"/>
        <end position="121"/>
    </location>
</feature>
<dbReference type="AlphaFoldDB" id="A0A839INK8"/>
<accession>A0A839INK8</accession>
<dbReference type="GO" id="GO:0015297">
    <property type="term" value="F:antiporter activity"/>
    <property type="evidence" value="ECO:0007669"/>
    <property type="project" value="UniProtKB-KW"/>
</dbReference>
<evidence type="ECO:0000256" key="1">
    <source>
        <dbReference type="ARBA" id="ARBA00004429"/>
    </source>
</evidence>
<organism evidence="11 12">
    <name type="scientific">Oceanospirillum sediminis</name>
    <dbReference type="NCBI Taxonomy" id="2760088"/>
    <lineage>
        <taxon>Bacteria</taxon>
        <taxon>Pseudomonadati</taxon>
        <taxon>Pseudomonadota</taxon>
        <taxon>Gammaproteobacteria</taxon>
        <taxon>Oceanospirillales</taxon>
        <taxon>Oceanospirillaceae</taxon>
        <taxon>Oceanospirillum</taxon>
    </lineage>
</organism>
<dbReference type="InterPro" id="IPR002528">
    <property type="entry name" value="MATE_fam"/>
</dbReference>
<dbReference type="CDD" id="cd13131">
    <property type="entry name" value="MATE_NorM_like"/>
    <property type="match status" value="1"/>
</dbReference>
<dbReference type="PANTHER" id="PTHR43298">
    <property type="entry name" value="MULTIDRUG RESISTANCE PROTEIN NORM-RELATED"/>
    <property type="match status" value="1"/>
</dbReference>
<dbReference type="Proteomes" id="UP000565262">
    <property type="component" value="Unassembled WGS sequence"/>
</dbReference>
<feature type="transmembrane region" description="Helical" evidence="10">
    <location>
        <begin position="20"/>
        <end position="43"/>
    </location>
</feature>
<gene>
    <name evidence="11" type="ORF">H4O21_05505</name>
</gene>
<dbReference type="InterPro" id="IPR048279">
    <property type="entry name" value="MdtK-like"/>
</dbReference>